<reference evidence="1 2" key="1">
    <citation type="submission" date="2015-09" db="EMBL/GenBank/DDBJ databases">
        <title>Trachymyrmex zeteki WGS genome.</title>
        <authorList>
            <person name="Nygaard S."/>
            <person name="Hu H."/>
            <person name="Boomsma J."/>
            <person name="Zhang G."/>
        </authorList>
    </citation>
    <scope>NUCLEOTIDE SEQUENCE [LARGE SCALE GENOMIC DNA]</scope>
    <source>
        <strain evidence="1">Tzet28-1</strain>
        <tissue evidence="1">Whole body</tissue>
    </source>
</reference>
<dbReference type="EMBL" id="KQ982718">
    <property type="protein sequence ID" value="KYQ51691.1"/>
    <property type="molecule type" value="Genomic_DNA"/>
</dbReference>
<dbReference type="AlphaFoldDB" id="A0A151WVI8"/>
<sequence length="113" mass="13569">MSHYSLKMERSLWFPLNFEVLVNSLIREIVRRSSTKGISDTCCIHVIIEVRQFRSIYTRALDKKFWDILYIQFKFRIKGCIIYPFNKHNCESWSPNVVQRPARSCIRFLSSFN</sequence>
<organism evidence="1 2">
    <name type="scientific">Mycetomoellerius zeteki</name>
    <dbReference type="NCBI Taxonomy" id="64791"/>
    <lineage>
        <taxon>Eukaryota</taxon>
        <taxon>Metazoa</taxon>
        <taxon>Ecdysozoa</taxon>
        <taxon>Arthropoda</taxon>
        <taxon>Hexapoda</taxon>
        <taxon>Insecta</taxon>
        <taxon>Pterygota</taxon>
        <taxon>Neoptera</taxon>
        <taxon>Endopterygota</taxon>
        <taxon>Hymenoptera</taxon>
        <taxon>Apocrita</taxon>
        <taxon>Aculeata</taxon>
        <taxon>Formicoidea</taxon>
        <taxon>Formicidae</taxon>
        <taxon>Myrmicinae</taxon>
        <taxon>Mycetomoellerius</taxon>
    </lineage>
</organism>
<protein>
    <submittedName>
        <fullName evidence="1">Uncharacterized protein</fullName>
    </submittedName>
</protein>
<keyword evidence="2" id="KW-1185">Reference proteome</keyword>
<evidence type="ECO:0000313" key="1">
    <source>
        <dbReference type="EMBL" id="KYQ51691.1"/>
    </source>
</evidence>
<proteinExistence type="predicted"/>
<accession>A0A151WVI8</accession>
<dbReference type="Proteomes" id="UP000075809">
    <property type="component" value="Unassembled WGS sequence"/>
</dbReference>
<name>A0A151WVI8_9HYME</name>
<gene>
    <name evidence="1" type="ORF">ALC60_09179</name>
</gene>
<evidence type="ECO:0000313" key="2">
    <source>
        <dbReference type="Proteomes" id="UP000075809"/>
    </source>
</evidence>